<feature type="transmembrane region" description="Helical" evidence="1">
    <location>
        <begin position="45"/>
        <end position="68"/>
    </location>
</feature>
<keyword evidence="1" id="KW-0812">Transmembrane</keyword>
<name>A0ABY7SJJ5_9RHOB</name>
<keyword evidence="1" id="KW-1133">Transmembrane helix</keyword>
<evidence type="ECO:0000313" key="2">
    <source>
        <dbReference type="EMBL" id="WCR06971.1"/>
    </source>
</evidence>
<reference evidence="2 3" key="1">
    <citation type="submission" date="2021-01" db="EMBL/GenBank/DDBJ databases">
        <title>Biogeographic distribution of Paracoccus.</title>
        <authorList>
            <person name="Hollensteiner J."/>
            <person name="Leineberger J."/>
            <person name="Brinkhoff T."/>
            <person name="Daniel R."/>
        </authorList>
    </citation>
    <scope>NUCLEOTIDE SEQUENCE [LARGE SCALE GENOMIC DNA]</scope>
    <source>
        <strain evidence="2 3">KCTC 22803</strain>
    </source>
</reference>
<proteinExistence type="predicted"/>
<dbReference type="EMBL" id="CP067136">
    <property type="protein sequence ID" value="WCR06971.1"/>
    <property type="molecule type" value="Genomic_DNA"/>
</dbReference>
<keyword evidence="1" id="KW-0472">Membrane</keyword>
<evidence type="ECO:0000256" key="1">
    <source>
        <dbReference type="SAM" id="Phobius"/>
    </source>
</evidence>
<feature type="transmembrane region" description="Helical" evidence="1">
    <location>
        <begin position="12"/>
        <end position="33"/>
    </location>
</feature>
<keyword evidence="3" id="KW-1185">Reference proteome</keyword>
<dbReference type="Proteomes" id="UP001219349">
    <property type="component" value="Chromosome"/>
</dbReference>
<protein>
    <submittedName>
        <fullName evidence="2">Uncharacterized protein</fullName>
    </submittedName>
</protein>
<dbReference type="RefSeq" id="WP_271883803.1">
    <property type="nucleotide sequence ID" value="NZ_CP067136.1"/>
</dbReference>
<sequence>MREFFIDWSERLIAVFVIVAGIGVIFASLAAMFSGIPGGFLQGLLILIGGCIYLIIMGGMLYVAFGIYRNTLETNRLLAEMLRK</sequence>
<gene>
    <name evidence="2" type="ORF">JHX87_16120</name>
</gene>
<accession>A0ABY7SJJ5</accession>
<organism evidence="2 3">
    <name type="scientific">Paracoccus fistulariae</name>
    <dbReference type="NCBI Taxonomy" id="658446"/>
    <lineage>
        <taxon>Bacteria</taxon>
        <taxon>Pseudomonadati</taxon>
        <taxon>Pseudomonadota</taxon>
        <taxon>Alphaproteobacteria</taxon>
        <taxon>Rhodobacterales</taxon>
        <taxon>Paracoccaceae</taxon>
        <taxon>Paracoccus</taxon>
    </lineage>
</organism>
<evidence type="ECO:0000313" key="3">
    <source>
        <dbReference type="Proteomes" id="UP001219349"/>
    </source>
</evidence>